<dbReference type="PANTHER" id="PTHR47894">
    <property type="entry name" value="HTH-TYPE TRANSCRIPTIONAL REGULATOR GADX"/>
    <property type="match status" value="1"/>
</dbReference>
<dbReference type="Pfam" id="PF12625">
    <property type="entry name" value="Arabinose_bd"/>
    <property type="match status" value="1"/>
</dbReference>
<accession>A0ABU9IFD5</accession>
<keyword evidence="1" id="KW-0805">Transcription regulation</keyword>
<name>A0ABU9IFD5_9SPHN</name>
<proteinExistence type="predicted"/>
<evidence type="ECO:0000259" key="4">
    <source>
        <dbReference type="PROSITE" id="PS01124"/>
    </source>
</evidence>
<protein>
    <submittedName>
        <fullName evidence="5">AraC family transcriptional regulator ligand-binding domain-containing protein</fullName>
    </submittedName>
</protein>
<dbReference type="Pfam" id="PF12833">
    <property type="entry name" value="HTH_18"/>
    <property type="match status" value="1"/>
</dbReference>
<evidence type="ECO:0000256" key="3">
    <source>
        <dbReference type="ARBA" id="ARBA00023163"/>
    </source>
</evidence>
<keyword evidence="3" id="KW-0804">Transcription</keyword>
<dbReference type="SMART" id="SM00342">
    <property type="entry name" value="HTH_ARAC"/>
    <property type="match status" value="1"/>
</dbReference>
<dbReference type="InterPro" id="IPR020449">
    <property type="entry name" value="Tscrpt_reg_AraC-type_HTH"/>
</dbReference>
<dbReference type="PROSITE" id="PS01124">
    <property type="entry name" value="HTH_ARAC_FAMILY_2"/>
    <property type="match status" value="1"/>
</dbReference>
<reference evidence="5 6" key="1">
    <citation type="submission" date="2024-04" db="EMBL/GenBank/DDBJ databases">
        <title>Aurantiacibacter sp. DGU6 16S ribosomal RNA gene Genome sequencing and assembly.</title>
        <authorList>
            <person name="Park S."/>
        </authorList>
    </citation>
    <scope>NUCLEOTIDE SEQUENCE [LARGE SCALE GENOMIC DNA]</scope>
    <source>
        <strain evidence="5 6">DGU6</strain>
    </source>
</reference>
<dbReference type="PROSITE" id="PS00041">
    <property type="entry name" value="HTH_ARAC_FAMILY_1"/>
    <property type="match status" value="1"/>
</dbReference>
<gene>
    <name evidence="5" type="ORF">AAEO60_10510</name>
</gene>
<dbReference type="Gene3D" id="1.10.10.60">
    <property type="entry name" value="Homeodomain-like"/>
    <property type="match status" value="1"/>
</dbReference>
<comment type="caution">
    <text evidence="5">The sequence shown here is derived from an EMBL/GenBank/DDBJ whole genome shotgun (WGS) entry which is preliminary data.</text>
</comment>
<feature type="domain" description="HTH araC/xylS-type" evidence="4">
    <location>
        <begin position="227"/>
        <end position="326"/>
    </location>
</feature>
<dbReference type="SUPFAM" id="SSF46689">
    <property type="entry name" value="Homeodomain-like"/>
    <property type="match status" value="1"/>
</dbReference>
<dbReference type="InterPro" id="IPR032687">
    <property type="entry name" value="AraC-type_N"/>
</dbReference>
<dbReference type="PRINTS" id="PR00032">
    <property type="entry name" value="HTHARAC"/>
</dbReference>
<keyword evidence="2" id="KW-0238">DNA-binding</keyword>
<dbReference type="EMBL" id="JBBYHV010000002">
    <property type="protein sequence ID" value="MEL1251106.1"/>
    <property type="molecule type" value="Genomic_DNA"/>
</dbReference>
<dbReference type="InterPro" id="IPR009057">
    <property type="entry name" value="Homeodomain-like_sf"/>
</dbReference>
<dbReference type="PANTHER" id="PTHR47894:SF1">
    <property type="entry name" value="HTH-TYPE TRANSCRIPTIONAL REGULATOR VQSM"/>
    <property type="match status" value="1"/>
</dbReference>
<sequence>MSQPQVLRSALHGWQQVMADCEIIQTCAASPVVDFGETLALADFVSMLEGVASENGIPSLGWKVGQAVDLPHYGDIGRAVGSAQTLGAALRQMCMHFDLLQDLTELRLIHEGEFVSLSYRILDPTIWPRHQDAIYTLAIKARIMFSARGFPQNEAEIYLETPDRRKAEQLERASGLTCHPGAETNMIRFPAKYLSLRMNPGQPFEPPRISGLAQCLKEKKRTKPIEDKVRATVYSRLGRGAVTQSVVAAELGLSDRTLRRRLAADNTSFQAIVDECRIRQAVLEITRKSTVSISEIALRLGYSEHSTFSRAFSRCMGVPPQAYLRRVSQGTNRGAIGV</sequence>
<dbReference type="Proteomes" id="UP001497045">
    <property type="component" value="Unassembled WGS sequence"/>
</dbReference>
<organism evidence="5 6">
    <name type="scientific">Aurantiacibacter gilvus</name>
    <dbReference type="NCBI Taxonomy" id="3139141"/>
    <lineage>
        <taxon>Bacteria</taxon>
        <taxon>Pseudomonadati</taxon>
        <taxon>Pseudomonadota</taxon>
        <taxon>Alphaproteobacteria</taxon>
        <taxon>Sphingomonadales</taxon>
        <taxon>Erythrobacteraceae</taxon>
        <taxon>Aurantiacibacter</taxon>
    </lineage>
</organism>
<dbReference type="RefSeq" id="WP_341673670.1">
    <property type="nucleotide sequence ID" value="NZ_JBBYHV010000002.1"/>
</dbReference>
<dbReference type="InterPro" id="IPR018062">
    <property type="entry name" value="HTH_AraC-typ_CS"/>
</dbReference>
<evidence type="ECO:0000256" key="1">
    <source>
        <dbReference type="ARBA" id="ARBA00023015"/>
    </source>
</evidence>
<keyword evidence="6" id="KW-1185">Reference proteome</keyword>
<evidence type="ECO:0000313" key="6">
    <source>
        <dbReference type="Proteomes" id="UP001497045"/>
    </source>
</evidence>
<evidence type="ECO:0000256" key="2">
    <source>
        <dbReference type="ARBA" id="ARBA00023125"/>
    </source>
</evidence>
<evidence type="ECO:0000313" key="5">
    <source>
        <dbReference type="EMBL" id="MEL1251106.1"/>
    </source>
</evidence>
<dbReference type="InterPro" id="IPR018060">
    <property type="entry name" value="HTH_AraC"/>
</dbReference>